<dbReference type="EMBL" id="DTLS01000074">
    <property type="protein sequence ID" value="HGZ60081.1"/>
    <property type="molecule type" value="Genomic_DNA"/>
</dbReference>
<organism evidence="2">
    <name type="scientific">Fervidicoccus fontis</name>
    <dbReference type="NCBI Taxonomy" id="683846"/>
    <lineage>
        <taxon>Archaea</taxon>
        <taxon>Thermoproteota</taxon>
        <taxon>Thermoprotei</taxon>
        <taxon>Fervidicoccales</taxon>
        <taxon>Fervidicoccaceae</taxon>
        <taxon>Fervidicoccus</taxon>
    </lineage>
</organism>
<gene>
    <name evidence="2" type="ORF">ENW83_02595</name>
</gene>
<keyword evidence="1" id="KW-0472">Membrane</keyword>
<dbReference type="InterPro" id="IPR015424">
    <property type="entry name" value="PyrdxlP-dep_Trfase"/>
</dbReference>
<sequence length="83" mass="9334">MPKGISSIEAFNWIRNKYGITLGIGLGKLKDKILRIGHMGYTASIDFLLLTYFAIGNYLIEKGNVKYSDVSQAMEMIMKKSNI</sequence>
<comment type="caution">
    <text evidence="2">The sequence shown here is derived from an EMBL/GenBank/DDBJ whole genome shotgun (WGS) entry which is preliminary data.</text>
</comment>
<keyword evidence="1" id="KW-1133">Transmembrane helix</keyword>
<evidence type="ECO:0008006" key="3">
    <source>
        <dbReference type="Google" id="ProtNLM"/>
    </source>
</evidence>
<dbReference type="AlphaFoldDB" id="A0A7J3SKB2"/>
<protein>
    <recommendedName>
        <fullName evidence="3">Alanine--glyoxylate aminotransferase family protein</fullName>
    </recommendedName>
</protein>
<keyword evidence="1" id="KW-0812">Transmembrane</keyword>
<reference evidence="2" key="1">
    <citation type="journal article" date="2020" name="mSystems">
        <title>Genome- and Community-Level Interaction Insights into Carbon Utilization and Element Cycling Functions of Hydrothermarchaeota in Hydrothermal Sediment.</title>
        <authorList>
            <person name="Zhou Z."/>
            <person name="Liu Y."/>
            <person name="Xu W."/>
            <person name="Pan J."/>
            <person name="Luo Z.H."/>
            <person name="Li M."/>
        </authorList>
    </citation>
    <scope>NUCLEOTIDE SEQUENCE [LARGE SCALE GENOMIC DNA]</scope>
    <source>
        <strain evidence="2">SpSt-885</strain>
    </source>
</reference>
<feature type="transmembrane region" description="Helical" evidence="1">
    <location>
        <begin position="39"/>
        <end position="60"/>
    </location>
</feature>
<dbReference type="Gene3D" id="3.90.1150.10">
    <property type="entry name" value="Aspartate Aminotransferase, domain 1"/>
    <property type="match status" value="1"/>
</dbReference>
<evidence type="ECO:0000313" key="2">
    <source>
        <dbReference type="EMBL" id="HGZ60081.1"/>
    </source>
</evidence>
<dbReference type="InterPro" id="IPR015422">
    <property type="entry name" value="PyrdxlP-dep_Trfase_small"/>
</dbReference>
<accession>A0A7J3SKB2</accession>
<name>A0A7J3SKB2_9CREN</name>
<proteinExistence type="predicted"/>
<dbReference type="SUPFAM" id="SSF53383">
    <property type="entry name" value="PLP-dependent transferases"/>
    <property type="match status" value="1"/>
</dbReference>
<evidence type="ECO:0000256" key="1">
    <source>
        <dbReference type="SAM" id="Phobius"/>
    </source>
</evidence>